<evidence type="ECO:0000256" key="2">
    <source>
        <dbReference type="ARBA" id="ARBA00022737"/>
    </source>
</evidence>
<dbReference type="PANTHER" id="PTHR36766:SF40">
    <property type="entry name" value="DISEASE RESISTANCE PROTEIN RGA3"/>
    <property type="match status" value="1"/>
</dbReference>
<dbReference type="AlphaFoldDB" id="A0AAD4WHH2"/>
<evidence type="ECO:0000259" key="6">
    <source>
        <dbReference type="Pfam" id="PF23598"/>
    </source>
</evidence>
<dbReference type="GO" id="GO:0006952">
    <property type="term" value="P:defense response"/>
    <property type="evidence" value="ECO:0007669"/>
    <property type="project" value="UniProtKB-KW"/>
</dbReference>
<evidence type="ECO:0000313" key="9">
    <source>
        <dbReference type="Proteomes" id="UP001054821"/>
    </source>
</evidence>
<feature type="domain" description="R13L1/DRL21-like LRR repeat region" evidence="7">
    <location>
        <begin position="504"/>
        <end position="629"/>
    </location>
</feature>
<dbReference type="InterPro" id="IPR058922">
    <property type="entry name" value="WHD_DRP"/>
</dbReference>
<evidence type="ECO:0000256" key="1">
    <source>
        <dbReference type="ARBA" id="ARBA00022614"/>
    </source>
</evidence>
<dbReference type="SUPFAM" id="SSF52540">
    <property type="entry name" value="P-loop containing nucleoside triphosphate hydrolases"/>
    <property type="match status" value="1"/>
</dbReference>
<dbReference type="Gene3D" id="3.40.50.300">
    <property type="entry name" value="P-loop containing nucleotide triphosphate hydrolases"/>
    <property type="match status" value="1"/>
</dbReference>
<dbReference type="FunFam" id="3.40.50.300:FF:001091">
    <property type="entry name" value="Probable disease resistance protein At1g61300"/>
    <property type="match status" value="1"/>
</dbReference>
<feature type="domain" description="NB-ARC" evidence="4">
    <location>
        <begin position="14"/>
        <end position="170"/>
    </location>
</feature>
<evidence type="ECO:0000259" key="5">
    <source>
        <dbReference type="Pfam" id="PF23559"/>
    </source>
</evidence>
<protein>
    <recommendedName>
        <fullName evidence="10">Disease resistance RPP13-like protein 1</fullName>
    </recommendedName>
</protein>
<dbReference type="Gene3D" id="1.10.8.430">
    <property type="entry name" value="Helical domain of apoptotic protease-activating factors"/>
    <property type="match status" value="1"/>
</dbReference>
<dbReference type="SMART" id="SM00369">
    <property type="entry name" value="LRR_TYP"/>
    <property type="match status" value="2"/>
</dbReference>
<dbReference type="InterPro" id="IPR027417">
    <property type="entry name" value="P-loop_NTPase"/>
</dbReference>
<dbReference type="Pfam" id="PF25019">
    <property type="entry name" value="LRR_R13L1-DRL21"/>
    <property type="match status" value="1"/>
</dbReference>
<dbReference type="InterPro" id="IPR042197">
    <property type="entry name" value="Apaf_helical"/>
</dbReference>
<gene>
    <name evidence="8" type="ORF">L3X38_010615</name>
</gene>
<dbReference type="InterPro" id="IPR056789">
    <property type="entry name" value="LRR_R13L1-DRL21"/>
</dbReference>
<dbReference type="InterPro" id="IPR055414">
    <property type="entry name" value="LRR_R13L4/SHOC2-like"/>
</dbReference>
<sequence>MALIGEALISASVQDDVSVLTIVGMGGVGKTTLARMLYNNNKVKGHFTLQAWACVSEDYNAFRITKTILESVTSKPCNTTDLNLLQVELREQLRGKKFLFVLDDLWNENYGDWERLQTPFNSGARGSKVIITTRNKNVASLMKNVPIQFLEPLSHQDCWLLLAKHAFGNENYSANSNLEDIGKQIALKCKGLPLAAQTRGGLLRCNIDSEEWNRILNSNIWYLPYGTTDILPALWLSYHYLPAQLKRCFVYCSLFPKDYEFEKEDAVQLWMAEGLVTQVDNGMIMESMARKYFDELLSRLEGVESLEVKRAHHLSYARGEFDAAPRFEPLYEAKCLRTFLLTSLNPYSSHERFYVSKKVLQDLLPSLRCLRVLSLSRYQNFTVLPDSIANLIHLRYLDLSHTAIKRLPGVLCNLYNLQTLVLSNCSSLLELPADTRKLINLQKLTLRGCRSLNKLPAGMEELTNLHHLDVSGTKIEEMPVQMGRLKSLRTLTAFVVGKSTGSGIRELREFPQLRGKLSILKLQNVVDARDALHANMKHKKDLKELKFSWGAEDADDSQKEKDVLDKLQPCVNLEKLTIKFYGGTNFPNWLGDSSFSNIRVMHLSDCSYCWLLPPVGRLPALKDLCIKRMKSF</sequence>
<dbReference type="Gene3D" id="3.80.10.10">
    <property type="entry name" value="Ribonuclease Inhibitor"/>
    <property type="match status" value="1"/>
</dbReference>
<evidence type="ECO:0000259" key="4">
    <source>
        <dbReference type="Pfam" id="PF00931"/>
    </source>
</evidence>
<keyword evidence="2" id="KW-0677">Repeat</keyword>
<evidence type="ECO:0000313" key="8">
    <source>
        <dbReference type="EMBL" id="KAI5342739.1"/>
    </source>
</evidence>
<organism evidence="8 9">
    <name type="scientific">Prunus dulcis</name>
    <name type="common">Almond</name>
    <name type="synonym">Amygdalus dulcis</name>
    <dbReference type="NCBI Taxonomy" id="3755"/>
    <lineage>
        <taxon>Eukaryota</taxon>
        <taxon>Viridiplantae</taxon>
        <taxon>Streptophyta</taxon>
        <taxon>Embryophyta</taxon>
        <taxon>Tracheophyta</taxon>
        <taxon>Spermatophyta</taxon>
        <taxon>Magnoliopsida</taxon>
        <taxon>eudicotyledons</taxon>
        <taxon>Gunneridae</taxon>
        <taxon>Pentapetalae</taxon>
        <taxon>rosids</taxon>
        <taxon>fabids</taxon>
        <taxon>Rosales</taxon>
        <taxon>Rosaceae</taxon>
        <taxon>Amygdaloideae</taxon>
        <taxon>Amygdaleae</taxon>
        <taxon>Prunus</taxon>
    </lineage>
</organism>
<dbReference type="PRINTS" id="PR00364">
    <property type="entry name" value="DISEASERSIST"/>
</dbReference>
<comment type="caution">
    <text evidence="8">The sequence shown here is derived from an EMBL/GenBank/DDBJ whole genome shotgun (WGS) entry which is preliminary data.</text>
</comment>
<keyword evidence="9" id="KW-1185">Reference proteome</keyword>
<dbReference type="InterPro" id="IPR002182">
    <property type="entry name" value="NB-ARC"/>
</dbReference>
<dbReference type="Pfam" id="PF23559">
    <property type="entry name" value="WHD_DRP"/>
    <property type="match status" value="1"/>
</dbReference>
<dbReference type="Pfam" id="PF23598">
    <property type="entry name" value="LRR_14"/>
    <property type="match status" value="1"/>
</dbReference>
<dbReference type="InterPro" id="IPR036388">
    <property type="entry name" value="WH-like_DNA-bd_sf"/>
</dbReference>
<keyword evidence="1" id="KW-0433">Leucine-rich repeat</keyword>
<dbReference type="Proteomes" id="UP001054821">
    <property type="component" value="Chromosome 2"/>
</dbReference>
<dbReference type="Pfam" id="PF00931">
    <property type="entry name" value="NB-ARC"/>
    <property type="match status" value="1"/>
</dbReference>
<evidence type="ECO:0000259" key="7">
    <source>
        <dbReference type="Pfam" id="PF25019"/>
    </source>
</evidence>
<feature type="domain" description="Disease resistance protein winged helix" evidence="5">
    <location>
        <begin position="254"/>
        <end position="299"/>
    </location>
</feature>
<dbReference type="Gene3D" id="1.10.10.10">
    <property type="entry name" value="Winged helix-like DNA-binding domain superfamily/Winged helix DNA-binding domain"/>
    <property type="match status" value="1"/>
</dbReference>
<accession>A0AAD4WHH2</accession>
<proteinExistence type="predicted"/>
<dbReference type="InterPro" id="IPR032675">
    <property type="entry name" value="LRR_dom_sf"/>
</dbReference>
<evidence type="ECO:0000256" key="3">
    <source>
        <dbReference type="ARBA" id="ARBA00022821"/>
    </source>
</evidence>
<dbReference type="SUPFAM" id="SSF52058">
    <property type="entry name" value="L domain-like"/>
    <property type="match status" value="1"/>
</dbReference>
<dbReference type="EMBL" id="JAJFAZ020000002">
    <property type="protein sequence ID" value="KAI5342739.1"/>
    <property type="molecule type" value="Genomic_DNA"/>
</dbReference>
<name>A0AAD4WHH2_PRUDU</name>
<dbReference type="GO" id="GO:0043531">
    <property type="term" value="F:ADP binding"/>
    <property type="evidence" value="ECO:0007669"/>
    <property type="project" value="InterPro"/>
</dbReference>
<reference evidence="8 9" key="1">
    <citation type="journal article" date="2022" name="G3 (Bethesda)">
        <title>Whole-genome sequence and methylome profiling of the almond [Prunus dulcis (Mill.) D.A. Webb] cultivar 'Nonpareil'.</title>
        <authorList>
            <person name="D'Amico-Willman K.M."/>
            <person name="Ouma W.Z."/>
            <person name="Meulia T."/>
            <person name="Sideli G.M."/>
            <person name="Gradziel T.M."/>
            <person name="Fresnedo-Ramirez J."/>
        </authorList>
    </citation>
    <scope>NUCLEOTIDE SEQUENCE [LARGE SCALE GENOMIC DNA]</scope>
    <source>
        <strain evidence="8">Clone GOH B32 T37-40</strain>
    </source>
</reference>
<dbReference type="PANTHER" id="PTHR36766">
    <property type="entry name" value="PLANT BROAD-SPECTRUM MILDEW RESISTANCE PROTEIN RPW8"/>
    <property type="match status" value="1"/>
</dbReference>
<dbReference type="InterPro" id="IPR003591">
    <property type="entry name" value="Leu-rich_rpt_typical-subtyp"/>
</dbReference>
<keyword evidence="3" id="KW-0611">Plant defense</keyword>
<feature type="domain" description="Disease resistance R13L4/SHOC-2-like LRR" evidence="6">
    <location>
        <begin position="363"/>
        <end position="446"/>
    </location>
</feature>
<evidence type="ECO:0008006" key="10">
    <source>
        <dbReference type="Google" id="ProtNLM"/>
    </source>
</evidence>